<organism evidence="1">
    <name type="scientific">uncultured Thiotrichaceae bacterium</name>
    <dbReference type="NCBI Taxonomy" id="298394"/>
    <lineage>
        <taxon>Bacteria</taxon>
        <taxon>Pseudomonadati</taxon>
        <taxon>Pseudomonadota</taxon>
        <taxon>Gammaproteobacteria</taxon>
        <taxon>Thiotrichales</taxon>
        <taxon>Thiotrichaceae</taxon>
        <taxon>environmental samples</taxon>
    </lineage>
</organism>
<sequence>MKLIGKQKLKLFDKSQISFRTWLVNWIAEVSSNACQWNNVNEISDQYPRSFKKDGEKFLFEIADSGFILEAKVVFPQKIILIQDIRKK</sequence>
<evidence type="ECO:0000313" key="1">
    <source>
        <dbReference type="EMBL" id="CAA6828172.1"/>
    </source>
</evidence>
<dbReference type="EMBL" id="CACVAY010000146">
    <property type="protein sequence ID" value="CAA6828172.1"/>
    <property type="molecule type" value="Genomic_DNA"/>
</dbReference>
<gene>
    <name evidence="1" type="ORF">HELGO_WM8893</name>
</gene>
<evidence type="ECO:0008006" key="2">
    <source>
        <dbReference type="Google" id="ProtNLM"/>
    </source>
</evidence>
<protein>
    <recommendedName>
        <fullName evidence="2">Type II toxin-antitoxin system HigB family toxin</fullName>
    </recommendedName>
</protein>
<proteinExistence type="predicted"/>
<accession>A0A6S6UHV8</accession>
<dbReference type="AlphaFoldDB" id="A0A6S6UHV8"/>
<reference evidence="1" key="1">
    <citation type="submission" date="2020-01" db="EMBL/GenBank/DDBJ databases">
        <authorList>
            <person name="Meier V. D."/>
            <person name="Meier V D."/>
        </authorList>
    </citation>
    <scope>NUCLEOTIDE SEQUENCE</scope>
    <source>
        <strain evidence="1">HLG_WM_MAG_07</strain>
    </source>
</reference>
<name>A0A6S6UHV8_9GAMM</name>